<dbReference type="GO" id="GO:0015267">
    <property type="term" value="F:channel activity"/>
    <property type="evidence" value="ECO:0007669"/>
    <property type="project" value="InterPro"/>
</dbReference>
<dbReference type="InterPro" id="IPR022357">
    <property type="entry name" value="MIP_CS"/>
</dbReference>
<evidence type="ECO:0000313" key="11">
    <source>
        <dbReference type="EMBL" id="QKE22989.1"/>
    </source>
</evidence>
<feature type="transmembrane region" description="Helical" evidence="10">
    <location>
        <begin position="208"/>
        <end position="228"/>
    </location>
</feature>
<evidence type="ECO:0000256" key="3">
    <source>
        <dbReference type="ARBA" id="ARBA00022448"/>
    </source>
</evidence>
<feature type="transmembrane region" description="Helical" evidence="10">
    <location>
        <begin position="92"/>
        <end position="113"/>
    </location>
</feature>
<dbReference type="InterPro" id="IPR023271">
    <property type="entry name" value="Aquaporin-like"/>
</dbReference>
<dbReference type="GO" id="GO:0016020">
    <property type="term" value="C:membrane"/>
    <property type="evidence" value="ECO:0007669"/>
    <property type="project" value="UniProtKB-SubCell"/>
</dbReference>
<dbReference type="AlphaFoldDB" id="A0A7D3Q9Z1"/>
<dbReference type="SUPFAM" id="SSF81338">
    <property type="entry name" value="Aquaporin-like"/>
    <property type="match status" value="1"/>
</dbReference>
<dbReference type="PANTHER" id="PTHR19139">
    <property type="entry name" value="AQUAPORIN TRANSPORTER"/>
    <property type="match status" value="1"/>
</dbReference>
<evidence type="ECO:0000256" key="6">
    <source>
        <dbReference type="ARBA" id="ARBA00023136"/>
    </source>
</evidence>
<evidence type="ECO:0000256" key="8">
    <source>
        <dbReference type="RuleBase" id="RU000477"/>
    </source>
</evidence>
<keyword evidence="4 8" id="KW-0812">Transmembrane</keyword>
<comment type="similarity">
    <text evidence="2 8">Belongs to the MIP/aquaporin (TC 1.A.8) family.</text>
</comment>
<evidence type="ECO:0000256" key="4">
    <source>
        <dbReference type="ARBA" id="ARBA00022692"/>
    </source>
</evidence>
<evidence type="ECO:0000256" key="2">
    <source>
        <dbReference type="ARBA" id="ARBA00006175"/>
    </source>
</evidence>
<keyword evidence="3 8" id="KW-0813">Transport</keyword>
<evidence type="ECO:0000256" key="5">
    <source>
        <dbReference type="ARBA" id="ARBA00022989"/>
    </source>
</evidence>
<feature type="transmembrane region" description="Helical" evidence="10">
    <location>
        <begin position="165"/>
        <end position="188"/>
    </location>
</feature>
<protein>
    <submittedName>
        <fullName evidence="11">Aquaporin 14</fullName>
    </submittedName>
</protein>
<keyword evidence="6 10" id="KW-0472">Membrane</keyword>
<comment type="subcellular location">
    <subcellularLocation>
        <location evidence="1">Membrane</location>
        <topology evidence="1">Multi-pass membrane protein</topology>
    </subcellularLocation>
</comment>
<evidence type="ECO:0000256" key="7">
    <source>
        <dbReference type="ARBA" id="ARBA00034651"/>
    </source>
</evidence>
<feature type="region of interest" description="Disordered" evidence="9">
    <location>
        <begin position="260"/>
        <end position="281"/>
    </location>
</feature>
<dbReference type="PRINTS" id="PR00783">
    <property type="entry name" value="MINTRINSICP"/>
</dbReference>
<dbReference type="PANTHER" id="PTHR19139:SF177">
    <property type="entry name" value="AQUAPORIN 14"/>
    <property type="match status" value="1"/>
</dbReference>
<dbReference type="Pfam" id="PF00230">
    <property type="entry name" value="MIP"/>
    <property type="match status" value="1"/>
</dbReference>
<accession>A0A7D3Q9Z1</accession>
<organism evidence="11">
    <name type="scientific">Ornithorhynchus anatinus</name>
    <name type="common">Duckbill platypus</name>
    <dbReference type="NCBI Taxonomy" id="9258"/>
    <lineage>
        <taxon>Eukaryota</taxon>
        <taxon>Metazoa</taxon>
        <taxon>Chordata</taxon>
        <taxon>Craniata</taxon>
        <taxon>Vertebrata</taxon>
        <taxon>Euteleostomi</taxon>
        <taxon>Mammalia</taxon>
        <taxon>Monotremata</taxon>
        <taxon>Ornithorhynchidae</taxon>
        <taxon>Ornithorhynchus</taxon>
    </lineage>
</organism>
<dbReference type="PROSITE" id="PS51257">
    <property type="entry name" value="PROKAR_LIPOPROTEIN"/>
    <property type="match status" value="1"/>
</dbReference>
<evidence type="ECO:0000256" key="9">
    <source>
        <dbReference type="SAM" id="MobiDB-lite"/>
    </source>
</evidence>
<dbReference type="PROSITE" id="PS00221">
    <property type="entry name" value="MIP"/>
    <property type="match status" value="1"/>
</dbReference>
<dbReference type="InterPro" id="IPR034294">
    <property type="entry name" value="Aquaporin_transptr"/>
</dbReference>
<evidence type="ECO:0000256" key="10">
    <source>
        <dbReference type="SAM" id="Phobius"/>
    </source>
</evidence>
<gene>
    <name evidence="11" type="primary">Aqp14</name>
</gene>
<keyword evidence="5 10" id="KW-1133">Transmembrane helix</keyword>
<feature type="transmembrane region" description="Helical" evidence="10">
    <location>
        <begin position="12"/>
        <end position="31"/>
    </location>
</feature>
<dbReference type="Gene3D" id="1.20.1080.10">
    <property type="entry name" value="Glycerol uptake facilitator protein"/>
    <property type="match status" value="1"/>
</dbReference>
<reference evidence="11" key="1">
    <citation type="submission" date="2019-07" db="EMBL/GenBank/DDBJ databases">
        <title>The genomic landscape and function of the fourtheenth subfamily of vertebrate water channels (Aqp14).</title>
        <authorList>
            <person name="Chauvigne F."/>
            <person name="Yilmaz O."/>
            <person name="Ferre A."/>
            <person name="Fjelldal P.G."/>
            <person name="Finn R.N."/>
            <person name="Cerda J."/>
        </authorList>
    </citation>
    <scope>NUCLEOTIDE SEQUENCE</scope>
</reference>
<proteinExistence type="inferred from homology"/>
<name>A0A7D3Q9Z1_ORNAN</name>
<dbReference type="InterPro" id="IPR000425">
    <property type="entry name" value="MIP"/>
</dbReference>
<comment type="catalytic activity">
    <reaction evidence="7">
        <text>H2O(in) = H2O(out)</text>
        <dbReference type="Rhea" id="RHEA:29667"/>
        <dbReference type="ChEBI" id="CHEBI:15377"/>
    </reaction>
</comment>
<dbReference type="EMBL" id="MN168304">
    <property type="protein sequence ID" value="QKE22989.1"/>
    <property type="molecule type" value="Genomic_DNA"/>
</dbReference>
<sequence>MATREGLRSCRLWRAVLAEVVGTFVFVGVVLGASCPIGGPPALPPPALQPALAAGLAGMGLAQSFGEVSGAQVNPALTLALALTRRLDPLSAATYVLAQSLGAVLASAAFYLALPRSATAQLLLLQVSGEAQAGQALGMEIFSTFQLALTIFATADQRRRETGQLGSLAVGFSVTAGALAAVPFSGGSMNPARSLGPAVLTGIWDCHWVYWLGPALGATIGGLCYELLFSSGASREKLVACVACRDVEMVEAASVSCSSLSAPASQPALPRPKLPTKSERS</sequence>
<evidence type="ECO:0000256" key="1">
    <source>
        <dbReference type="ARBA" id="ARBA00004141"/>
    </source>
</evidence>